<feature type="compositionally biased region" description="Basic residues" evidence="1">
    <location>
        <begin position="853"/>
        <end position="866"/>
    </location>
</feature>
<keyword evidence="4" id="KW-1185">Reference proteome</keyword>
<dbReference type="AlphaFoldDB" id="A0A2N5T636"/>
<organism evidence="3 4">
    <name type="scientific">Puccinia coronata f. sp. avenae</name>
    <dbReference type="NCBI Taxonomy" id="200324"/>
    <lineage>
        <taxon>Eukaryota</taxon>
        <taxon>Fungi</taxon>
        <taxon>Dikarya</taxon>
        <taxon>Basidiomycota</taxon>
        <taxon>Pucciniomycotina</taxon>
        <taxon>Pucciniomycetes</taxon>
        <taxon>Pucciniales</taxon>
        <taxon>Pucciniaceae</taxon>
        <taxon>Puccinia</taxon>
    </lineage>
</organism>
<keyword evidence="2" id="KW-0472">Membrane</keyword>
<dbReference type="PANTHER" id="PTHR33604:SF3">
    <property type="entry name" value="OSJNBA0004B13.7 PROTEIN"/>
    <property type="match status" value="1"/>
</dbReference>
<keyword evidence="2" id="KW-0812">Transmembrane</keyword>
<proteinExistence type="predicted"/>
<dbReference type="EMBL" id="PGCJ01000789">
    <property type="protein sequence ID" value="PLW20969.1"/>
    <property type="molecule type" value="Genomic_DNA"/>
</dbReference>
<comment type="caution">
    <text evidence="3">The sequence shown here is derived from an EMBL/GenBank/DDBJ whole genome shotgun (WGS) entry which is preliminary data.</text>
</comment>
<evidence type="ECO:0000313" key="3">
    <source>
        <dbReference type="EMBL" id="PLW20969.1"/>
    </source>
</evidence>
<dbReference type="PANTHER" id="PTHR33604">
    <property type="entry name" value="OSJNBA0004B13.7 PROTEIN"/>
    <property type="match status" value="1"/>
</dbReference>
<keyword evidence="2" id="KW-1133">Transmembrane helix</keyword>
<dbReference type="STRING" id="200324.A0A2N5T636"/>
<sequence>MCSSQPNNSQSHSNSLYSHSLSEQQVRDRFTRHYSVSVSSAISSQPWNSSNITTRPLLISADHPSSTRKQRRTANSTQYIILIASLVLIIIIIIITLWLLIFRTARPAFDAAQEYPPTTLLTRQSEAINHPTSNPLQNSTLNVLLFSAPSLDPEQTLQSVLAFLDQLLPAYSLVIVCSPRSECPGQPINRGVESSHHHHHHLLLIASLGGYAPALTADHILVLDAAFLPHTLNQAWLTSAVDLTASRGRIITAMGLSPTSLPPAMACSSRPGPASLPLPPFLLPTRRWPQNLSLIHDLSQPLPLSLLLATKLKWPSLVLPLEQLNPTYYHVSEICHESIQALSHLRSLSSQHQEQHEKPDDLDQKILQAHLEPSVGILMTESDLDESSSSFTETVEELTDWITLACNLMDKFDAEIYLVSSEDSHDVFGLEGEHLEDDEEGVLRERMRKCSRPPRPDAPIHILRPLPYYVTPSATRHPHSTLQTQLNQLVHSQPSLELLFYRLTSENPLTLPSQIHRTNSPPQNLQKQYSHNNNNNNNNNNDACVLIGLPSDQVMAADWILGLELPALKKWHQPKIDISVITNDRSRSLARLLSSLERAAYYGDRVNLVINMEQTADVETRRLVEGYAWGQGSKTVGKRIIQGGLLPAVVESWYPSSAHDSYGVLLEDDVEVSGYFYGWLKFALLWYRYSGRPAGAVYGISLYQPQHSELRPEGRRPFHAPRLLAELGVHPHTVPYASQVPCSWGALFFPETWTAFHRYLTFRLANKLPATRLDQPVIPSPIRSNRWPKSWKKYLIEWVYLRGQVMLYPNYHHLHAPSPDDHDHPLTDPAPHQEGPTLVPVGLSTNHLEIGTHVHKRPYRASKKSGKGTSSSSSLLYEQHQRAKLRLAKWGEESSDVAGSTGIGMESEERRAAQVKREFGIALKPLTRGESLLDGLTVPRTTTTSINSVWPHLPPLPALPVFDLWAEPASLQLLRERGRSAAITSPLCRPFFQYYYDPHPASPIPLNSSDLRALLNAICL</sequence>
<dbReference type="Proteomes" id="UP000235388">
    <property type="component" value="Unassembled WGS sequence"/>
</dbReference>
<accession>A0A2N5T636</accession>
<gene>
    <name evidence="3" type="ORF">PCANC_11258</name>
</gene>
<evidence type="ECO:0000256" key="2">
    <source>
        <dbReference type="SAM" id="Phobius"/>
    </source>
</evidence>
<name>A0A2N5T636_9BASI</name>
<reference evidence="3 4" key="1">
    <citation type="submission" date="2017-11" db="EMBL/GenBank/DDBJ databases">
        <title>De novo assembly and phasing of dikaryotic genomes from two isolates of Puccinia coronata f. sp. avenae, the causal agent of oat crown rust.</title>
        <authorList>
            <person name="Miller M.E."/>
            <person name="Zhang Y."/>
            <person name="Omidvar V."/>
            <person name="Sperschneider J."/>
            <person name="Schwessinger B."/>
            <person name="Raley C."/>
            <person name="Palmer J.M."/>
            <person name="Garnica D."/>
            <person name="Upadhyaya N."/>
            <person name="Rathjen J."/>
            <person name="Taylor J.M."/>
            <person name="Park R.F."/>
            <person name="Dodds P.N."/>
            <person name="Hirsch C.D."/>
            <person name="Kianian S.F."/>
            <person name="Figueroa M."/>
        </authorList>
    </citation>
    <scope>NUCLEOTIDE SEQUENCE [LARGE SCALE GENOMIC DNA]</scope>
    <source>
        <strain evidence="3">12NC29</strain>
    </source>
</reference>
<feature type="transmembrane region" description="Helical" evidence="2">
    <location>
        <begin position="79"/>
        <end position="101"/>
    </location>
</feature>
<feature type="region of interest" description="Disordered" evidence="1">
    <location>
        <begin position="852"/>
        <end position="875"/>
    </location>
</feature>
<protein>
    <submittedName>
        <fullName evidence="3">Uncharacterized protein</fullName>
    </submittedName>
</protein>
<dbReference type="InterPro" id="IPR029044">
    <property type="entry name" value="Nucleotide-diphossugar_trans"/>
</dbReference>
<dbReference type="Gene3D" id="3.90.550.10">
    <property type="entry name" value="Spore Coat Polysaccharide Biosynthesis Protein SpsA, Chain A"/>
    <property type="match status" value="1"/>
</dbReference>
<dbReference type="OrthoDB" id="2020070at2759"/>
<feature type="region of interest" description="Disordered" evidence="1">
    <location>
        <begin position="513"/>
        <end position="537"/>
    </location>
</feature>
<evidence type="ECO:0000313" key="4">
    <source>
        <dbReference type="Proteomes" id="UP000235388"/>
    </source>
</evidence>
<feature type="compositionally biased region" description="Polar residues" evidence="1">
    <location>
        <begin position="513"/>
        <end position="531"/>
    </location>
</feature>
<evidence type="ECO:0000256" key="1">
    <source>
        <dbReference type="SAM" id="MobiDB-lite"/>
    </source>
</evidence>